<reference evidence="4 5" key="1">
    <citation type="submission" date="2018-09" db="EMBL/GenBank/DDBJ databases">
        <title>Complete genome sequence of Euzebya sp. DY32-46 isolated from seawater of Pacific Ocean.</title>
        <authorList>
            <person name="Xu L."/>
            <person name="Wu Y.-H."/>
            <person name="Xu X.-W."/>
        </authorList>
    </citation>
    <scope>NUCLEOTIDE SEQUENCE [LARGE SCALE GENOMIC DNA]</scope>
    <source>
        <strain evidence="4 5">DY32-46</strain>
    </source>
</reference>
<feature type="domain" description="SCP" evidence="3">
    <location>
        <begin position="37"/>
        <end position="139"/>
    </location>
</feature>
<dbReference type="InterPro" id="IPR051922">
    <property type="entry name" value="Bact_Sporulation_Assoc"/>
</dbReference>
<dbReference type="InterPro" id="IPR007253">
    <property type="entry name" value="Cell_wall-bd_2"/>
</dbReference>
<evidence type="ECO:0000256" key="2">
    <source>
        <dbReference type="SAM" id="SignalP"/>
    </source>
</evidence>
<sequence>MTARRAMVAVLALLLVLGGTTTGAAGPAERNQEPDWLARVNELRVGSGLHPLVEDPGRSAALQEAVNYMAGTGQVGHELPDDAGPAAQRAARSSNLTHELAGTTPTAMVDGWMTDPGHLVNVLNPDVALTGFAQATFTEQTSNAGDVVAGLWTIQQDGEDQPPAPRYPYVFPGEGSTVELPPSDGPSYDESWAHCDGYVAPVGFPVLAMLDNPFEPTSTIGATALVNTDTGAGVEHCRAVGDGAILRNTVSILPRHPLPAGRYRATVEVDGAPLTWTFGIGNEPTQPTEPPAAVAMEVVAEDPTSLSVRISTERFLPAAAAHAVLASAERFPDALAGTALTGTGPMLLTPSGSLDDAVAGELQRVVPAGGTVFLLGGEAALSGAVESAVTALGFTPRRLAGPTRVHTAVEVARVVTGSVGSTEAVVARAGSGGADQTAAWADSVAVGAWTADTASPVLLTDSTSLSPEVDAALQELRIAMTVVVGGTAAVSDAVMASLPAPDRVAGSSRTGTAVAIAQQLVAGTGVVLIDGFAEDGWASGLAGAGLAADRGWAVLMAGQDTLPADTAAALPGCASQVAVVGDAAFTEGLRSSLAERLDPGC</sequence>
<evidence type="ECO:0000256" key="1">
    <source>
        <dbReference type="SAM" id="MobiDB-lite"/>
    </source>
</evidence>
<feature type="region of interest" description="Disordered" evidence="1">
    <location>
        <begin position="74"/>
        <end position="95"/>
    </location>
</feature>
<dbReference type="Pfam" id="PF04122">
    <property type="entry name" value="CW_binding_2"/>
    <property type="match status" value="3"/>
</dbReference>
<dbReference type="RefSeq" id="WP_164710930.1">
    <property type="nucleotide sequence ID" value="NZ_CP031165.1"/>
</dbReference>
<feature type="signal peptide" evidence="2">
    <location>
        <begin position="1"/>
        <end position="24"/>
    </location>
</feature>
<dbReference type="InterPro" id="IPR014044">
    <property type="entry name" value="CAP_dom"/>
</dbReference>
<accession>A0A346Y4J3</accession>
<dbReference type="SUPFAM" id="SSF55797">
    <property type="entry name" value="PR-1-like"/>
    <property type="match status" value="1"/>
</dbReference>
<dbReference type="Proteomes" id="UP000264006">
    <property type="component" value="Chromosome"/>
</dbReference>
<dbReference type="Pfam" id="PF00188">
    <property type="entry name" value="CAP"/>
    <property type="match status" value="1"/>
</dbReference>
<dbReference type="EMBL" id="CP031165">
    <property type="protein sequence ID" value="AXV09390.1"/>
    <property type="molecule type" value="Genomic_DNA"/>
</dbReference>
<dbReference type="KEGG" id="euz:DVS28_a4729"/>
<evidence type="ECO:0000259" key="3">
    <source>
        <dbReference type="Pfam" id="PF00188"/>
    </source>
</evidence>
<dbReference type="AlphaFoldDB" id="A0A346Y4J3"/>
<organism evidence="4 5">
    <name type="scientific">Euzebya pacifica</name>
    <dbReference type="NCBI Taxonomy" id="1608957"/>
    <lineage>
        <taxon>Bacteria</taxon>
        <taxon>Bacillati</taxon>
        <taxon>Actinomycetota</taxon>
        <taxon>Nitriliruptoria</taxon>
        <taxon>Euzebyales</taxon>
    </lineage>
</organism>
<keyword evidence="2" id="KW-0732">Signal</keyword>
<keyword evidence="5" id="KW-1185">Reference proteome</keyword>
<protein>
    <recommendedName>
        <fullName evidence="3">SCP domain-containing protein</fullName>
    </recommendedName>
</protein>
<name>A0A346Y4J3_9ACTN</name>
<dbReference type="Gene3D" id="3.40.33.10">
    <property type="entry name" value="CAP"/>
    <property type="match status" value="1"/>
</dbReference>
<dbReference type="PANTHER" id="PTHR30032:SF8">
    <property type="entry name" value="GERMINATION-SPECIFIC N-ACETYLMURAMOYL-L-ALANINE AMIDASE"/>
    <property type="match status" value="1"/>
</dbReference>
<dbReference type="PANTHER" id="PTHR30032">
    <property type="entry name" value="N-ACETYLMURAMOYL-L-ALANINE AMIDASE-RELATED"/>
    <property type="match status" value="1"/>
</dbReference>
<proteinExistence type="predicted"/>
<feature type="chain" id="PRO_5016781763" description="SCP domain-containing protein" evidence="2">
    <location>
        <begin position="25"/>
        <end position="601"/>
    </location>
</feature>
<evidence type="ECO:0000313" key="4">
    <source>
        <dbReference type="EMBL" id="AXV09390.1"/>
    </source>
</evidence>
<dbReference type="InterPro" id="IPR035940">
    <property type="entry name" value="CAP_sf"/>
</dbReference>
<gene>
    <name evidence="4" type="ORF">DVS28_a4729</name>
</gene>
<evidence type="ECO:0000313" key="5">
    <source>
        <dbReference type="Proteomes" id="UP000264006"/>
    </source>
</evidence>
<dbReference type="CDD" id="cd05379">
    <property type="entry name" value="CAP_bacterial"/>
    <property type="match status" value="1"/>
</dbReference>